<dbReference type="InterPro" id="IPR036259">
    <property type="entry name" value="MFS_trans_sf"/>
</dbReference>
<keyword evidence="7" id="KW-1185">Reference proteome</keyword>
<feature type="transmembrane region" description="Helical" evidence="4">
    <location>
        <begin position="382"/>
        <end position="404"/>
    </location>
</feature>
<dbReference type="Gene3D" id="1.20.1250.20">
    <property type="entry name" value="MFS general substrate transporter like domains"/>
    <property type="match status" value="1"/>
</dbReference>
<evidence type="ECO:0000313" key="7">
    <source>
        <dbReference type="Proteomes" id="UP000199377"/>
    </source>
</evidence>
<dbReference type="PANTHER" id="PTHR23534:SF1">
    <property type="entry name" value="MAJOR FACILITATOR SUPERFAMILY PROTEIN"/>
    <property type="match status" value="1"/>
</dbReference>
<dbReference type="RefSeq" id="WP_092860687.1">
    <property type="nucleotide sequence ID" value="NZ_FOQH01000006.1"/>
</dbReference>
<sequence length="410" mass="41991">MVASSSPDSVPDDRRAKRNVAVLFLAQAILGAQMPVNFVLGGLAGQMLTPIACLATLPISLIVLGSMISAPNVSALMGRFGRRAGFFAGAAGGAVGSSLCALALFLDSFALFLAGALCTGVYMSAQAFYRFAAADAASETFRPKAISWVMAGGLAAAVLGPQLVKATSDALAPVPFAGAYVVVIGLNLVGSLLFLALDAPRPAPRAADAPRGRSVPQLLRTPRILVAMICGMVSYALMNLVMTSTPLAVVGCGFGQGDAADVVMVHVLAMFLPSFFTGHVINRFGVEKVIAAGLVILAGAGLAGLAGVELANFYVALFLLGIGWNFGYIGATTMLAGAHSVEERSRVQGMNDFCVFGLVTLASLSSGGLMNCLGGDPQTGWAAVNVAMIPFLTLAGGALIWFALRRPEAG</sequence>
<feature type="transmembrane region" description="Helical" evidence="4">
    <location>
        <begin position="289"/>
        <end position="308"/>
    </location>
</feature>
<dbReference type="Proteomes" id="UP000199377">
    <property type="component" value="Unassembled WGS sequence"/>
</dbReference>
<gene>
    <name evidence="6" type="ORF">SAMN05216258_106268</name>
</gene>
<evidence type="ECO:0000259" key="5">
    <source>
        <dbReference type="PROSITE" id="PS50850"/>
    </source>
</evidence>
<keyword evidence="2 4" id="KW-1133">Transmembrane helix</keyword>
<feature type="transmembrane region" description="Helical" evidence="4">
    <location>
        <begin position="350"/>
        <end position="370"/>
    </location>
</feature>
<feature type="transmembrane region" description="Helical" evidence="4">
    <location>
        <begin position="112"/>
        <end position="133"/>
    </location>
</feature>
<dbReference type="STRING" id="1114924.SAMN05216258_106268"/>
<feature type="transmembrane region" description="Helical" evidence="4">
    <location>
        <begin position="176"/>
        <end position="197"/>
    </location>
</feature>
<proteinExistence type="predicted"/>
<dbReference type="PROSITE" id="PS50850">
    <property type="entry name" value="MFS"/>
    <property type="match status" value="1"/>
</dbReference>
<feature type="transmembrane region" description="Helical" evidence="4">
    <location>
        <begin position="314"/>
        <end position="338"/>
    </location>
</feature>
<evidence type="ECO:0000256" key="1">
    <source>
        <dbReference type="ARBA" id="ARBA00022692"/>
    </source>
</evidence>
<evidence type="ECO:0000256" key="2">
    <source>
        <dbReference type="ARBA" id="ARBA00022989"/>
    </source>
</evidence>
<feature type="transmembrane region" description="Helical" evidence="4">
    <location>
        <begin position="224"/>
        <end position="242"/>
    </location>
</feature>
<dbReference type="PANTHER" id="PTHR23534">
    <property type="entry name" value="MFS PERMEASE"/>
    <property type="match status" value="1"/>
</dbReference>
<dbReference type="SUPFAM" id="SSF103473">
    <property type="entry name" value="MFS general substrate transporter"/>
    <property type="match status" value="1"/>
</dbReference>
<evidence type="ECO:0000256" key="4">
    <source>
        <dbReference type="SAM" id="Phobius"/>
    </source>
</evidence>
<feature type="transmembrane region" description="Helical" evidence="4">
    <location>
        <begin position="145"/>
        <end position="164"/>
    </location>
</feature>
<evidence type="ECO:0000313" key="6">
    <source>
        <dbReference type="EMBL" id="SFI41291.1"/>
    </source>
</evidence>
<accession>A0A1I3I018</accession>
<dbReference type="EMBL" id="FOQH01000006">
    <property type="protein sequence ID" value="SFI41291.1"/>
    <property type="molecule type" value="Genomic_DNA"/>
</dbReference>
<feature type="transmembrane region" description="Helical" evidence="4">
    <location>
        <begin position="262"/>
        <end position="282"/>
    </location>
</feature>
<organism evidence="6 7">
    <name type="scientific">Albimonas pacifica</name>
    <dbReference type="NCBI Taxonomy" id="1114924"/>
    <lineage>
        <taxon>Bacteria</taxon>
        <taxon>Pseudomonadati</taxon>
        <taxon>Pseudomonadota</taxon>
        <taxon>Alphaproteobacteria</taxon>
        <taxon>Rhodobacterales</taxon>
        <taxon>Paracoccaceae</taxon>
        <taxon>Albimonas</taxon>
    </lineage>
</organism>
<dbReference type="InterPro" id="IPR011701">
    <property type="entry name" value="MFS"/>
</dbReference>
<dbReference type="AlphaFoldDB" id="A0A1I3I018"/>
<name>A0A1I3I018_9RHOB</name>
<keyword evidence="1 4" id="KW-0812">Transmembrane</keyword>
<feature type="transmembrane region" description="Helical" evidence="4">
    <location>
        <begin position="85"/>
        <end position="106"/>
    </location>
</feature>
<dbReference type="OrthoDB" id="8558006at2"/>
<feature type="transmembrane region" description="Helical" evidence="4">
    <location>
        <begin position="47"/>
        <end position="73"/>
    </location>
</feature>
<dbReference type="InterPro" id="IPR020846">
    <property type="entry name" value="MFS_dom"/>
</dbReference>
<feature type="transmembrane region" description="Helical" evidence="4">
    <location>
        <begin position="20"/>
        <end position="41"/>
    </location>
</feature>
<dbReference type="Pfam" id="PF07690">
    <property type="entry name" value="MFS_1"/>
    <property type="match status" value="1"/>
</dbReference>
<reference evidence="6 7" key="1">
    <citation type="submission" date="2016-10" db="EMBL/GenBank/DDBJ databases">
        <authorList>
            <person name="de Groot N.N."/>
        </authorList>
    </citation>
    <scope>NUCLEOTIDE SEQUENCE [LARGE SCALE GENOMIC DNA]</scope>
    <source>
        <strain evidence="6 7">CGMCC 1.11030</strain>
    </source>
</reference>
<protein>
    <submittedName>
        <fullName evidence="6">Predicted arabinose efflux permease, MFS family</fullName>
    </submittedName>
</protein>
<evidence type="ECO:0000256" key="3">
    <source>
        <dbReference type="ARBA" id="ARBA00023136"/>
    </source>
</evidence>
<dbReference type="GO" id="GO:0022857">
    <property type="term" value="F:transmembrane transporter activity"/>
    <property type="evidence" value="ECO:0007669"/>
    <property type="project" value="InterPro"/>
</dbReference>
<feature type="domain" description="Major facilitator superfamily (MFS) profile" evidence="5">
    <location>
        <begin position="223"/>
        <end position="410"/>
    </location>
</feature>
<keyword evidence="3 4" id="KW-0472">Membrane</keyword>